<evidence type="ECO:0000256" key="5">
    <source>
        <dbReference type="ARBA" id="ARBA00023136"/>
    </source>
</evidence>
<dbReference type="AlphaFoldDB" id="A0A2N6NFG0"/>
<dbReference type="CDD" id="cd17330">
    <property type="entry name" value="MFS_SLC46_TetA_like"/>
    <property type="match status" value="1"/>
</dbReference>
<evidence type="ECO:0000259" key="7">
    <source>
        <dbReference type="PROSITE" id="PS50850"/>
    </source>
</evidence>
<keyword evidence="5 6" id="KW-0472">Membrane</keyword>
<dbReference type="PANTHER" id="PTHR23504:SF8">
    <property type="entry name" value="TRANSPORTER, PUTATIVE (AFU_ORTHOLOGUE AFUA_1G03730)-RELATED"/>
    <property type="match status" value="1"/>
</dbReference>
<organism evidence="8 9">
    <name type="scientific">Beauveria bassiana</name>
    <name type="common">White muscardine disease fungus</name>
    <name type="synonym">Tritirachium shiotae</name>
    <dbReference type="NCBI Taxonomy" id="176275"/>
    <lineage>
        <taxon>Eukaryota</taxon>
        <taxon>Fungi</taxon>
        <taxon>Dikarya</taxon>
        <taxon>Ascomycota</taxon>
        <taxon>Pezizomycotina</taxon>
        <taxon>Sordariomycetes</taxon>
        <taxon>Hypocreomycetidae</taxon>
        <taxon>Hypocreales</taxon>
        <taxon>Cordycipitaceae</taxon>
        <taxon>Beauveria</taxon>
    </lineage>
</organism>
<evidence type="ECO:0000313" key="8">
    <source>
        <dbReference type="EMBL" id="PMB65992.1"/>
    </source>
</evidence>
<feature type="transmembrane region" description="Helical" evidence="6">
    <location>
        <begin position="417"/>
        <end position="437"/>
    </location>
</feature>
<evidence type="ECO:0000313" key="9">
    <source>
        <dbReference type="Proteomes" id="UP000235728"/>
    </source>
</evidence>
<dbReference type="EMBL" id="MRVG01000009">
    <property type="protein sequence ID" value="PMB65992.1"/>
    <property type="molecule type" value="Genomic_DNA"/>
</dbReference>
<evidence type="ECO:0000256" key="1">
    <source>
        <dbReference type="ARBA" id="ARBA00004141"/>
    </source>
</evidence>
<feature type="transmembrane region" description="Helical" evidence="6">
    <location>
        <begin position="132"/>
        <end position="150"/>
    </location>
</feature>
<evidence type="ECO:0000256" key="4">
    <source>
        <dbReference type="ARBA" id="ARBA00022989"/>
    </source>
</evidence>
<accession>A0A2N6NFG0</accession>
<evidence type="ECO:0000256" key="2">
    <source>
        <dbReference type="ARBA" id="ARBA00022448"/>
    </source>
</evidence>
<sequence>MAKDVDSVGPKLPVQQLAILATSLALRPRDKLSIYFCFIVKLVAAPHASPHHKKLADILLYPPLSPAVARFAEPIAYTSVNPYLPDMIRDFGVAENDIATWAGLTAAAFSLAQSVTAVPWGRAADRYGRKPVLIAGLLSTMTCFIIWGLSTSLPMAITVRAIQGGGNGNVGIIRTMVAEMVPERELQPRAFSIMPLVWSLGSVVGPAFGGFFAKPAEQYPGLFGGIPFFTTFPYALPNLLATVFFLISVCSATFFLKETLETKRDHTDWGLLVGQRFKRAFSRRRIIKPRGRTSSFVDGEATAPLVPSRPLSRGGKARGPSATLREIFTYQTVVTLLSYSFLAFHSVAYDQNITVFLSTPVEPRTPDNYRPPLYFNGGFGLDPGTIGTIFIIYGVTSAAVQFILYPALVARFGVLRAFRACSIALPIVYFITPYASLFPTARARFLAIVGVMVLKAFCIIVAFPSTTILLTNSCTSLRILSSLNGFATMFSALCRALGPASAGWVFTQGVDRGYVVAAYFFLGLVALMGAVPGFLIVEGAGPTAGRTTATAEEGEESEMHTDNRTVAGLEALPLVPLPGAVIRMPKLLRRRQHRLIQVHAMPCSVSAAWMRPHISLIVQLPRGDRNPLPRLLPAPAAVIMNHLPEPHARCRGHRTAVLEILQIRLHVAQSQVVLAHPRINDLSNLEEAFRVATLPAGFPTACHKQEAPAVVARVAQHRRRQHNQRLPAAEVGAATQRRGADDGALILRAARVAPVPGDAARKAVCEKKLVGGGKDATKGIIVERKRRRRGPSSSRAIIVAVRHILLPAVSAPTSRRGSPAFILGVD</sequence>
<dbReference type="InterPro" id="IPR011701">
    <property type="entry name" value="MFS"/>
</dbReference>
<feature type="transmembrane region" description="Helical" evidence="6">
    <location>
        <begin position="232"/>
        <end position="256"/>
    </location>
</feature>
<keyword evidence="2" id="KW-0813">Transport</keyword>
<dbReference type="GO" id="GO:0022857">
    <property type="term" value="F:transmembrane transporter activity"/>
    <property type="evidence" value="ECO:0007669"/>
    <property type="project" value="InterPro"/>
</dbReference>
<comment type="subcellular location">
    <subcellularLocation>
        <location evidence="1">Membrane</location>
        <topology evidence="1">Multi-pass membrane protein</topology>
    </subcellularLocation>
</comment>
<feature type="domain" description="Major facilitator superfamily (MFS) profile" evidence="7">
    <location>
        <begin position="62"/>
        <end position="541"/>
    </location>
</feature>
<comment type="caution">
    <text evidence="8">The sequence shown here is derived from an EMBL/GenBank/DDBJ whole genome shotgun (WGS) entry which is preliminary data.</text>
</comment>
<feature type="transmembrane region" description="Helical" evidence="6">
    <location>
        <begin position="384"/>
        <end position="405"/>
    </location>
</feature>
<dbReference type="PROSITE" id="PS50850">
    <property type="entry name" value="MFS"/>
    <property type="match status" value="1"/>
</dbReference>
<reference evidence="8 9" key="1">
    <citation type="journal article" date="2016" name="Appl. Microbiol. Biotechnol.">
        <title>Characterization of T-DNA insertion mutants with decreased virulence in the entomopathogenic fungus Beauveria bassiana JEF-007.</title>
        <authorList>
            <person name="Kim S."/>
            <person name="Lee S.J."/>
            <person name="Nai Y.S."/>
            <person name="Yu J.S."/>
            <person name="Lee M.R."/>
            <person name="Yang Y.T."/>
            <person name="Kim J.S."/>
        </authorList>
    </citation>
    <scope>NUCLEOTIDE SEQUENCE [LARGE SCALE GENOMIC DNA]</scope>
    <source>
        <strain evidence="8 9">JEF-007</strain>
    </source>
</reference>
<keyword evidence="3 6" id="KW-0812">Transmembrane</keyword>
<dbReference type="Gene3D" id="1.20.1250.20">
    <property type="entry name" value="MFS general substrate transporter like domains"/>
    <property type="match status" value="1"/>
</dbReference>
<dbReference type="PANTHER" id="PTHR23504">
    <property type="entry name" value="MAJOR FACILITATOR SUPERFAMILY DOMAIN-CONTAINING PROTEIN 10"/>
    <property type="match status" value="1"/>
</dbReference>
<feature type="transmembrane region" description="Helical" evidence="6">
    <location>
        <begin position="483"/>
        <end position="506"/>
    </location>
</feature>
<dbReference type="Pfam" id="PF07690">
    <property type="entry name" value="MFS_1"/>
    <property type="match status" value="1"/>
</dbReference>
<dbReference type="GO" id="GO:0016020">
    <property type="term" value="C:membrane"/>
    <property type="evidence" value="ECO:0007669"/>
    <property type="project" value="UniProtKB-SubCell"/>
</dbReference>
<feature type="transmembrane region" description="Helical" evidence="6">
    <location>
        <begin position="190"/>
        <end position="212"/>
    </location>
</feature>
<protein>
    <submittedName>
        <fullName evidence="8">Putative membrane protein</fullName>
    </submittedName>
</protein>
<feature type="transmembrane region" description="Helical" evidence="6">
    <location>
        <begin position="518"/>
        <end position="537"/>
    </location>
</feature>
<dbReference type="InterPro" id="IPR020846">
    <property type="entry name" value="MFS_dom"/>
</dbReference>
<evidence type="ECO:0000256" key="3">
    <source>
        <dbReference type="ARBA" id="ARBA00022692"/>
    </source>
</evidence>
<gene>
    <name evidence="8" type="primary">YCR023C_5</name>
    <name evidence="8" type="ORF">BM221_008192</name>
</gene>
<feature type="transmembrane region" description="Helical" evidence="6">
    <location>
        <begin position="98"/>
        <end position="120"/>
    </location>
</feature>
<keyword evidence="4 6" id="KW-1133">Transmembrane helix</keyword>
<name>A0A2N6NFG0_BEABA</name>
<feature type="transmembrane region" description="Helical" evidence="6">
    <location>
        <begin position="327"/>
        <end position="348"/>
    </location>
</feature>
<dbReference type="Proteomes" id="UP000235728">
    <property type="component" value="Unassembled WGS sequence"/>
</dbReference>
<dbReference type="SUPFAM" id="SSF103473">
    <property type="entry name" value="MFS general substrate transporter"/>
    <property type="match status" value="1"/>
</dbReference>
<proteinExistence type="predicted"/>
<evidence type="ECO:0000256" key="6">
    <source>
        <dbReference type="SAM" id="Phobius"/>
    </source>
</evidence>
<dbReference type="OMA" id="AHPRIND"/>
<dbReference type="InterPro" id="IPR036259">
    <property type="entry name" value="MFS_trans_sf"/>
</dbReference>
<feature type="transmembrane region" description="Helical" evidence="6">
    <location>
        <begin position="443"/>
        <end position="471"/>
    </location>
</feature>